<dbReference type="GO" id="GO:1990281">
    <property type="term" value="C:efflux pump complex"/>
    <property type="evidence" value="ECO:0007669"/>
    <property type="project" value="TreeGrafter"/>
</dbReference>
<gene>
    <name evidence="4" type="ORF">CLVI_24010</name>
</gene>
<comment type="caution">
    <text evidence="4">The sequence shown here is derived from an EMBL/GenBank/DDBJ whole genome shotgun (WGS) entry which is preliminary data.</text>
</comment>
<dbReference type="Gene3D" id="2.40.50.100">
    <property type="match status" value="1"/>
</dbReference>
<dbReference type="EMBL" id="PVXQ01000027">
    <property type="protein sequence ID" value="PRR81563.1"/>
    <property type="molecule type" value="Genomic_DNA"/>
</dbReference>
<evidence type="ECO:0000259" key="3">
    <source>
        <dbReference type="Pfam" id="PF25967"/>
    </source>
</evidence>
<reference evidence="4 5" key="1">
    <citation type="submission" date="2018-03" db="EMBL/GenBank/DDBJ databases">
        <title>Genome sequence of Clostridium vincentii DSM 10228.</title>
        <authorList>
            <person name="Poehlein A."/>
            <person name="Daniel R."/>
        </authorList>
    </citation>
    <scope>NUCLEOTIDE SEQUENCE [LARGE SCALE GENOMIC DNA]</scope>
    <source>
        <strain evidence="4 5">DSM 10228</strain>
    </source>
</reference>
<accession>A0A2T0BCK8</accession>
<dbReference type="Pfam" id="PF25967">
    <property type="entry name" value="RND-MFP_C"/>
    <property type="match status" value="1"/>
</dbReference>
<organism evidence="4 5">
    <name type="scientific">Clostridium vincentii</name>
    <dbReference type="NCBI Taxonomy" id="52704"/>
    <lineage>
        <taxon>Bacteria</taxon>
        <taxon>Bacillati</taxon>
        <taxon>Bacillota</taxon>
        <taxon>Clostridia</taxon>
        <taxon>Eubacteriales</taxon>
        <taxon>Clostridiaceae</taxon>
        <taxon>Clostridium</taxon>
    </lineage>
</organism>
<evidence type="ECO:0000256" key="2">
    <source>
        <dbReference type="SAM" id="Phobius"/>
    </source>
</evidence>
<dbReference type="Proteomes" id="UP000239471">
    <property type="component" value="Unassembled WGS sequence"/>
</dbReference>
<feature type="domain" description="Multidrug resistance protein MdtA-like C-terminal permuted SH3" evidence="3">
    <location>
        <begin position="215"/>
        <end position="265"/>
    </location>
</feature>
<dbReference type="InterPro" id="IPR058627">
    <property type="entry name" value="MdtA-like_C"/>
</dbReference>
<keyword evidence="2" id="KW-0812">Transmembrane</keyword>
<keyword evidence="5" id="KW-1185">Reference proteome</keyword>
<proteinExistence type="predicted"/>
<dbReference type="Gene3D" id="2.40.420.20">
    <property type="match status" value="1"/>
</dbReference>
<evidence type="ECO:0000256" key="1">
    <source>
        <dbReference type="SAM" id="MobiDB-lite"/>
    </source>
</evidence>
<dbReference type="GO" id="GO:0015562">
    <property type="term" value="F:efflux transmembrane transporter activity"/>
    <property type="evidence" value="ECO:0007669"/>
    <property type="project" value="TreeGrafter"/>
</dbReference>
<feature type="transmembrane region" description="Helical" evidence="2">
    <location>
        <begin position="12"/>
        <end position="31"/>
    </location>
</feature>
<evidence type="ECO:0000313" key="4">
    <source>
        <dbReference type="EMBL" id="PRR81563.1"/>
    </source>
</evidence>
<sequence>MNTKRNSKKKKLITISIIGIVVVGIAAVLLMRPKVTSYESVDAQTGDITNYYSFSGNIETKNRQAVMSEKVMQISEIKVADGDLVEVGTILFETTTGDEIKSKISGEVINLTATEDAQVMAGTKVLEIVDYNNLEIQVKVDEYDIAALESGKETSVKIGAINKEIKGIISSMSKEGQIVNGVTFFTATIDLEKDEAVKIGMSAEVKLINNNAIGVVTLPMKAIQFDDNNNPYVLKQGEKSEAIKTEITTGINDGTIVEVKSGVLSEETILYTKTTKAETTTGMGGAPGNQSSDTSDTSSTGGDE</sequence>
<dbReference type="PANTHER" id="PTHR30469">
    <property type="entry name" value="MULTIDRUG RESISTANCE PROTEIN MDTA"/>
    <property type="match status" value="1"/>
</dbReference>
<feature type="compositionally biased region" description="Low complexity" evidence="1">
    <location>
        <begin position="291"/>
        <end position="304"/>
    </location>
</feature>
<protein>
    <submittedName>
        <fullName evidence="4">Macrolide transporter subunit MacA</fullName>
    </submittedName>
</protein>
<keyword evidence="2" id="KW-0472">Membrane</keyword>
<keyword evidence="2" id="KW-1133">Transmembrane helix</keyword>
<name>A0A2T0BCK8_9CLOT</name>
<dbReference type="OrthoDB" id="2541666at2"/>
<dbReference type="AlphaFoldDB" id="A0A2T0BCK8"/>
<dbReference type="PANTHER" id="PTHR30469:SF33">
    <property type="entry name" value="SLR1207 PROTEIN"/>
    <property type="match status" value="1"/>
</dbReference>
<dbReference type="RefSeq" id="WP_106060339.1">
    <property type="nucleotide sequence ID" value="NZ_PVXQ01000027.1"/>
</dbReference>
<feature type="region of interest" description="Disordered" evidence="1">
    <location>
        <begin position="275"/>
        <end position="304"/>
    </location>
</feature>
<evidence type="ECO:0000313" key="5">
    <source>
        <dbReference type="Proteomes" id="UP000239471"/>
    </source>
</evidence>